<feature type="non-terminal residue" evidence="2">
    <location>
        <position position="1"/>
    </location>
</feature>
<keyword evidence="3" id="KW-1185">Reference proteome</keyword>
<dbReference type="AlphaFoldDB" id="A0A8J2KPA1"/>
<keyword evidence="1" id="KW-0812">Transmembrane</keyword>
<keyword evidence="1" id="KW-1133">Transmembrane helix</keyword>
<sequence>MLYYGAETAELLRNVEFLWNILQAQNLSRSMKKTFVVYFFGLFSTVAVMTSSMAIKELELYHAEKYFKSSFFDADQRPLLFAAIIVMDAFMLSSMAFALSFYIFVGMRLLAIYSAFAATFETQWRIEFLPEKISCVCTMEAGKIFDLIIKSVDLFNDICGLNTFVLIFTHELVIVAYISTLTTASWGYLLTGTLSCICIITIISNLGHHAESMVRLMKQNVQRAFVNNQCRTFVFGK</sequence>
<comment type="caution">
    <text evidence="2">The sequence shown here is derived from an EMBL/GenBank/DDBJ whole genome shotgun (WGS) entry which is preliminary data.</text>
</comment>
<feature type="transmembrane region" description="Helical" evidence="1">
    <location>
        <begin position="35"/>
        <end position="55"/>
    </location>
</feature>
<dbReference type="Proteomes" id="UP000708208">
    <property type="component" value="Unassembled WGS sequence"/>
</dbReference>
<evidence type="ECO:0000313" key="3">
    <source>
        <dbReference type="Proteomes" id="UP000708208"/>
    </source>
</evidence>
<reference evidence="2" key="1">
    <citation type="submission" date="2021-06" db="EMBL/GenBank/DDBJ databases">
        <authorList>
            <person name="Hodson N. C."/>
            <person name="Mongue J. A."/>
            <person name="Jaron S. K."/>
        </authorList>
    </citation>
    <scope>NUCLEOTIDE SEQUENCE</scope>
</reference>
<evidence type="ECO:0000313" key="2">
    <source>
        <dbReference type="EMBL" id="CAG7820553.1"/>
    </source>
</evidence>
<protein>
    <submittedName>
        <fullName evidence="2">Uncharacterized protein</fullName>
    </submittedName>
</protein>
<organism evidence="2 3">
    <name type="scientific">Allacma fusca</name>
    <dbReference type="NCBI Taxonomy" id="39272"/>
    <lineage>
        <taxon>Eukaryota</taxon>
        <taxon>Metazoa</taxon>
        <taxon>Ecdysozoa</taxon>
        <taxon>Arthropoda</taxon>
        <taxon>Hexapoda</taxon>
        <taxon>Collembola</taxon>
        <taxon>Symphypleona</taxon>
        <taxon>Sminthuridae</taxon>
        <taxon>Allacma</taxon>
    </lineage>
</organism>
<proteinExistence type="predicted"/>
<feature type="transmembrane region" description="Helical" evidence="1">
    <location>
        <begin position="79"/>
        <end position="105"/>
    </location>
</feature>
<feature type="transmembrane region" description="Helical" evidence="1">
    <location>
        <begin position="158"/>
        <end position="180"/>
    </location>
</feature>
<name>A0A8J2KPA1_9HEXA</name>
<dbReference type="EMBL" id="CAJVCH010482019">
    <property type="protein sequence ID" value="CAG7820553.1"/>
    <property type="molecule type" value="Genomic_DNA"/>
</dbReference>
<gene>
    <name evidence="2" type="ORF">AFUS01_LOCUS30939</name>
</gene>
<accession>A0A8J2KPA1</accession>
<keyword evidence="1" id="KW-0472">Membrane</keyword>
<feature type="transmembrane region" description="Helical" evidence="1">
    <location>
        <begin position="186"/>
        <end position="207"/>
    </location>
</feature>
<evidence type="ECO:0000256" key="1">
    <source>
        <dbReference type="SAM" id="Phobius"/>
    </source>
</evidence>